<dbReference type="HOGENOM" id="CLU_3190160_0_0_6"/>
<reference evidence="2 3" key="1">
    <citation type="submission" date="2012-06" db="EMBL/GenBank/DDBJ databases">
        <title>Complete sequence of Thiocystis violascens DSM 198.</title>
        <authorList>
            <consortium name="US DOE Joint Genome Institute"/>
            <person name="Lucas S."/>
            <person name="Han J."/>
            <person name="Lapidus A."/>
            <person name="Cheng J.-F."/>
            <person name="Goodwin L."/>
            <person name="Pitluck S."/>
            <person name="Peters L."/>
            <person name="Ovchinnikova G."/>
            <person name="Teshima H."/>
            <person name="Detter J.C."/>
            <person name="Han C."/>
            <person name="Tapia R."/>
            <person name="Land M."/>
            <person name="Hauser L."/>
            <person name="Kyrpides N."/>
            <person name="Ivanova N."/>
            <person name="Pagani I."/>
            <person name="Vogl K."/>
            <person name="Liu Z."/>
            <person name="Frigaard N.-U."/>
            <person name="Bryant D."/>
            <person name="Woyke T."/>
        </authorList>
    </citation>
    <scope>NUCLEOTIDE SEQUENCE [LARGE SCALE GENOMIC DNA]</scope>
    <source>
        <strain evidence="3">ATCC 17096 / DSM 198 / 6111</strain>
    </source>
</reference>
<proteinExistence type="predicted"/>
<dbReference type="KEGG" id="tvi:Thivi_3389"/>
<keyword evidence="1" id="KW-1133">Transmembrane helix</keyword>
<protein>
    <submittedName>
        <fullName evidence="2">Uncharacterized protein</fullName>
    </submittedName>
</protein>
<dbReference type="EMBL" id="CP003154">
    <property type="protein sequence ID" value="AFL75259.1"/>
    <property type="molecule type" value="Genomic_DNA"/>
</dbReference>
<evidence type="ECO:0000256" key="1">
    <source>
        <dbReference type="SAM" id="Phobius"/>
    </source>
</evidence>
<organism evidence="2 3">
    <name type="scientific">Thiocystis violascens (strain ATCC 17096 / DSM 198 / 6111)</name>
    <name type="common">Chromatium violascens</name>
    <dbReference type="NCBI Taxonomy" id="765911"/>
    <lineage>
        <taxon>Bacteria</taxon>
        <taxon>Pseudomonadati</taxon>
        <taxon>Pseudomonadota</taxon>
        <taxon>Gammaproteobacteria</taxon>
        <taxon>Chromatiales</taxon>
        <taxon>Chromatiaceae</taxon>
        <taxon>Thiocystis</taxon>
    </lineage>
</organism>
<feature type="transmembrane region" description="Helical" evidence="1">
    <location>
        <begin position="20"/>
        <end position="37"/>
    </location>
</feature>
<name>I3YE41_THIV6</name>
<gene>
    <name evidence="2" type="ordered locus">Thivi_3389</name>
</gene>
<accession>I3YE41</accession>
<keyword evidence="3" id="KW-1185">Reference proteome</keyword>
<evidence type="ECO:0000313" key="3">
    <source>
        <dbReference type="Proteomes" id="UP000006062"/>
    </source>
</evidence>
<sequence>MKGYSLIPKTPPVALDHGLGIFLSLIATQGMRTAWLLRMSVIERKA</sequence>
<keyword evidence="1" id="KW-0472">Membrane</keyword>
<dbReference type="AlphaFoldDB" id="I3YE41"/>
<keyword evidence="1" id="KW-0812">Transmembrane</keyword>
<evidence type="ECO:0000313" key="2">
    <source>
        <dbReference type="EMBL" id="AFL75259.1"/>
    </source>
</evidence>
<dbReference type="Proteomes" id="UP000006062">
    <property type="component" value="Chromosome"/>
</dbReference>